<proteinExistence type="predicted"/>
<dbReference type="Gene3D" id="3.40.50.12440">
    <property type="match status" value="1"/>
</dbReference>
<reference evidence="1 2" key="1">
    <citation type="journal article" date="2019" name="Environ. Microbiol.">
        <title>An active ?-lactamase is a part of an orchestrated cell wall stress resistance network of Bacillus subtilis and related rhizosphere species.</title>
        <authorList>
            <person name="Bucher T."/>
            <person name="Keren-Paz A."/>
            <person name="Hausser J."/>
            <person name="Olender T."/>
            <person name="Cytryn E."/>
            <person name="Kolodkin-Gal I."/>
        </authorList>
    </citation>
    <scope>NUCLEOTIDE SEQUENCE [LARGE SCALE GENOMIC DNA]</scope>
    <source>
        <strain evidence="1 2">I32</strain>
    </source>
</reference>
<dbReference type="Proteomes" id="UP000308444">
    <property type="component" value="Unassembled WGS sequence"/>
</dbReference>
<accession>A0A9X9A1X0</accession>
<comment type="caution">
    <text evidence="1">The sequence shown here is derived from an EMBL/GenBank/DDBJ whole genome shotgun (WGS) entry which is preliminary data.</text>
</comment>
<dbReference type="AlphaFoldDB" id="A0A9X9A1X0"/>
<organism evidence="1 2">
    <name type="scientific">Bacillus cereus</name>
    <dbReference type="NCBI Taxonomy" id="1396"/>
    <lineage>
        <taxon>Bacteria</taxon>
        <taxon>Bacillati</taxon>
        <taxon>Bacillota</taxon>
        <taxon>Bacilli</taxon>
        <taxon>Bacillales</taxon>
        <taxon>Bacillaceae</taxon>
        <taxon>Bacillus</taxon>
        <taxon>Bacillus cereus group</taxon>
    </lineage>
</organism>
<dbReference type="SUPFAM" id="SSF53706">
    <property type="entry name" value="Formate dehydrogenase/DMSO reductase, domains 1-3"/>
    <property type="match status" value="1"/>
</dbReference>
<gene>
    <name evidence="1" type="ORF">FC695_34380</name>
</gene>
<feature type="non-terminal residue" evidence="1">
    <location>
        <position position="1"/>
    </location>
</feature>
<name>A0A9X9A1X0_BACCE</name>
<protein>
    <recommendedName>
        <fullName evidence="3">Nitrate reductase subunit alpha</fullName>
    </recommendedName>
</protein>
<evidence type="ECO:0000313" key="1">
    <source>
        <dbReference type="EMBL" id="TKI90430.1"/>
    </source>
</evidence>
<feature type="non-terminal residue" evidence="1">
    <location>
        <position position="72"/>
    </location>
</feature>
<dbReference type="EMBL" id="SZOH01003450">
    <property type="protein sequence ID" value="TKI90430.1"/>
    <property type="molecule type" value="Genomic_DNA"/>
</dbReference>
<evidence type="ECO:0008006" key="3">
    <source>
        <dbReference type="Google" id="ProtNLM"/>
    </source>
</evidence>
<sequence>DGNKILERTIPVKKVMTEEGELFVTTVYDLTLANYGVNRGLGGQEPKDFNDDIPFTPAWQEKMTGVKRELII</sequence>
<evidence type="ECO:0000313" key="2">
    <source>
        <dbReference type="Proteomes" id="UP000308444"/>
    </source>
</evidence>